<dbReference type="Pfam" id="PF13184">
    <property type="entry name" value="KH_NusA_1st"/>
    <property type="match status" value="1"/>
</dbReference>
<keyword evidence="6 7" id="KW-0804">Transcription</keyword>
<dbReference type="InterPro" id="IPR010213">
    <property type="entry name" value="TF_NusA"/>
</dbReference>
<comment type="subunit">
    <text evidence="7">Monomer. Binds directly to the core enzyme of the DNA-dependent RNA polymerase and to nascent RNA.</text>
</comment>
<dbReference type="eggNOG" id="COG0195">
    <property type="taxonomic scope" value="Bacteria"/>
</dbReference>
<dbReference type="CDD" id="cd22529">
    <property type="entry name" value="KH-II_NusA_rpt2"/>
    <property type="match status" value="1"/>
</dbReference>
<dbReference type="Gene3D" id="2.40.50.140">
    <property type="entry name" value="Nucleic acid-binding proteins"/>
    <property type="match status" value="1"/>
</dbReference>
<dbReference type="CDD" id="cd02134">
    <property type="entry name" value="KH-II_NusA_rpt1"/>
    <property type="match status" value="1"/>
</dbReference>
<proteinExistence type="inferred from homology"/>
<keyword evidence="3 7" id="KW-0889">Transcription antitermination</keyword>
<accession>F0NXL5</accession>
<dbReference type="OrthoDB" id="9807233at2"/>
<dbReference type="PANTHER" id="PTHR22648:SF0">
    <property type="entry name" value="TRANSCRIPTION TERMINATION_ANTITERMINATION PROTEIN NUSA"/>
    <property type="match status" value="1"/>
</dbReference>
<dbReference type="Pfam" id="PF08529">
    <property type="entry name" value="NusA_N"/>
    <property type="match status" value="1"/>
</dbReference>
<dbReference type="HAMAP" id="MF_00945_B">
    <property type="entry name" value="NusA_B"/>
    <property type="match status" value="1"/>
</dbReference>
<dbReference type="FunFam" id="3.30.300.20:FF:000002">
    <property type="entry name" value="Transcription termination/antitermination protein NusA"/>
    <property type="match status" value="1"/>
</dbReference>
<dbReference type="PANTHER" id="PTHR22648">
    <property type="entry name" value="TRANSCRIPTION TERMINATION FACTOR NUSA"/>
    <property type="match status" value="1"/>
</dbReference>
<dbReference type="InterPro" id="IPR012340">
    <property type="entry name" value="NA-bd_OB-fold"/>
</dbReference>
<dbReference type="GO" id="GO:0031564">
    <property type="term" value="P:transcription antitermination"/>
    <property type="evidence" value="ECO:0007669"/>
    <property type="project" value="UniProtKB-UniRule"/>
</dbReference>
<dbReference type="SUPFAM" id="SSF50249">
    <property type="entry name" value="Nucleic acid-binding proteins"/>
    <property type="match status" value="1"/>
</dbReference>
<organism evidence="9 10">
    <name type="scientific">Weeksella virosa (strain ATCC 43766 / DSM 16922 / JCM 21250 / CCUG 30538 / CDC 9751 / IAM 14551 / NBRC 16016 / NCTC 11634 / CL345/78)</name>
    <dbReference type="NCBI Taxonomy" id="865938"/>
    <lineage>
        <taxon>Bacteria</taxon>
        <taxon>Pseudomonadati</taxon>
        <taxon>Bacteroidota</taxon>
        <taxon>Flavobacteriia</taxon>
        <taxon>Flavobacteriales</taxon>
        <taxon>Weeksellaceae</taxon>
        <taxon>Weeksella</taxon>
    </lineage>
</organism>
<evidence type="ECO:0000256" key="6">
    <source>
        <dbReference type="ARBA" id="ARBA00023163"/>
    </source>
</evidence>
<dbReference type="KEGG" id="wvi:Weevi_1301"/>
<dbReference type="RefSeq" id="WP_013598395.1">
    <property type="nucleotide sequence ID" value="NC_015144.1"/>
</dbReference>
<dbReference type="InterPro" id="IPR015946">
    <property type="entry name" value="KH_dom-like_a/b"/>
</dbReference>
<evidence type="ECO:0000256" key="5">
    <source>
        <dbReference type="ARBA" id="ARBA00023015"/>
    </source>
</evidence>
<dbReference type="GO" id="GO:0003700">
    <property type="term" value="F:DNA-binding transcription factor activity"/>
    <property type="evidence" value="ECO:0007669"/>
    <property type="project" value="InterPro"/>
</dbReference>
<dbReference type="SUPFAM" id="SSF69705">
    <property type="entry name" value="Transcription factor NusA, N-terminal domain"/>
    <property type="match status" value="1"/>
</dbReference>
<dbReference type="Pfam" id="PF26594">
    <property type="entry name" value="KH_NusA_2nd"/>
    <property type="match status" value="1"/>
</dbReference>
<reference evidence="9 10" key="1">
    <citation type="journal article" date="2011" name="Stand. Genomic Sci.">
        <title>Complete genome sequence of Weeksella virosa type strain (9751).</title>
        <authorList>
            <person name="Lang E."/>
            <person name="Teshima H."/>
            <person name="Lucas S."/>
            <person name="Lapidus A."/>
            <person name="Hammon N."/>
            <person name="Deshpande S."/>
            <person name="Nolan M."/>
            <person name="Cheng J.F."/>
            <person name="Pitluck S."/>
            <person name="Liolios K."/>
            <person name="Pagani I."/>
            <person name="Mikhailova N."/>
            <person name="Ivanova N."/>
            <person name="Mavromatis K."/>
            <person name="Pati A."/>
            <person name="Tapia R."/>
            <person name="Han C."/>
            <person name="Goodwin L."/>
            <person name="Chen A."/>
            <person name="Palaniappan K."/>
            <person name="Land M."/>
            <person name="Hauser L."/>
            <person name="Chang Y.J."/>
            <person name="Jeffries C.D."/>
            <person name="Brambilla E.M."/>
            <person name="Kopitz M."/>
            <person name="Rohde M."/>
            <person name="Goker M."/>
            <person name="Tindall B.J."/>
            <person name="Detter J.C."/>
            <person name="Woyke T."/>
            <person name="Bristow J."/>
            <person name="Eisen J.A."/>
            <person name="Markowitz V."/>
            <person name="Hugenholtz P."/>
            <person name="Klenk H.P."/>
            <person name="Kyrpides N.C."/>
        </authorList>
    </citation>
    <scope>NUCLEOTIDE SEQUENCE [LARGE SCALE GENOMIC DNA]</scope>
    <source>
        <strain evidence="10">ATCC 43766 / DSM 16922 / JCM 21250 / NBRC 16016 / NCTC 11634 / CL345/78</strain>
    </source>
</reference>
<keyword evidence="5 7" id="KW-0805">Transcription regulation</keyword>
<keyword evidence="1 7" id="KW-0806">Transcription termination</keyword>
<protein>
    <recommendedName>
        <fullName evidence="7">Transcription termination/antitermination protein NusA</fullName>
    </recommendedName>
</protein>
<dbReference type="STRING" id="865938.Weevi_1301"/>
<sequence>MDNLALIESFGDFKDDKNIDRITLMAIIEEALQVVLRKKYGSDDNFDIIVNPDKGDLEIWHNRIVVEDGFSEDDSAEIELSEARKIEPDFEIGEEVSELIPIENLGRRAILTLRQTLSAKIMEHDNANLYDKFKELEGEIVSGEVHHIRHKHIIIMDDEQNEMILPKENQIPSDFFRKGETVRAIVDEVVLRGAKPQIVLSRTAPKFLEKLFEQEIPEIFDGLITIKKVVRIPGEKAKVAVESYDDRIDPVGACVGMKGSRIHSIVRELRNENIDVINYTTNLNLYIARALSPAKISSAEIDEENHKILVHVKPEEVSKAIGKGGYNVKLASRLLDMEIDIFREGIQDEDVELTEFSDEIDQWVIEAFKAIGLDTAKSVLEQDVNDLIKRTDLEEETIEDVIRILKEEFED</sequence>
<keyword evidence="2 7" id="KW-0963">Cytoplasm</keyword>
<dbReference type="SMART" id="SM00322">
    <property type="entry name" value="KH"/>
    <property type="match status" value="2"/>
</dbReference>
<name>F0NXL5_WEEVC</name>
<evidence type="ECO:0000313" key="9">
    <source>
        <dbReference type="EMBL" id="ADX68005.1"/>
    </source>
</evidence>
<dbReference type="InterPro" id="IPR025249">
    <property type="entry name" value="TF_NusA_KH_1st"/>
</dbReference>
<evidence type="ECO:0000256" key="3">
    <source>
        <dbReference type="ARBA" id="ARBA00022814"/>
    </source>
</evidence>
<dbReference type="GO" id="GO:0003723">
    <property type="term" value="F:RNA binding"/>
    <property type="evidence" value="ECO:0007669"/>
    <property type="project" value="UniProtKB-UniRule"/>
</dbReference>
<dbReference type="NCBIfam" id="TIGR01953">
    <property type="entry name" value="NusA"/>
    <property type="match status" value="1"/>
</dbReference>
<dbReference type="InterPro" id="IPR013735">
    <property type="entry name" value="TF_NusA_N"/>
</dbReference>
<dbReference type="GO" id="GO:0005829">
    <property type="term" value="C:cytosol"/>
    <property type="evidence" value="ECO:0007669"/>
    <property type="project" value="TreeGrafter"/>
</dbReference>
<dbReference type="InterPro" id="IPR058582">
    <property type="entry name" value="KH_NusA_2nd"/>
</dbReference>
<feature type="domain" description="K Homology" evidence="8">
    <location>
        <begin position="304"/>
        <end position="385"/>
    </location>
</feature>
<evidence type="ECO:0000259" key="8">
    <source>
        <dbReference type="SMART" id="SM00322"/>
    </source>
</evidence>
<dbReference type="HOGENOM" id="CLU_029242_2_2_10"/>
<evidence type="ECO:0000256" key="7">
    <source>
        <dbReference type="HAMAP-Rule" id="MF_00945"/>
    </source>
</evidence>
<dbReference type="EMBL" id="CP002455">
    <property type="protein sequence ID" value="ADX68005.1"/>
    <property type="molecule type" value="Genomic_DNA"/>
</dbReference>
<comment type="subcellular location">
    <subcellularLocation>
        <location evidence="7">Cytoplasm</location>
    </subcellularLocation>
</comment>
<comment type="function">
    <text evidence="7">Participates in both transcription termination and antitermination.</text>
</comment>
<keyword evidence="10" id="KW-1185">Reference proteome</keyword>
<dbReference type="InterPro" id="IPR030842">
    <property type="entry name" value="TF_NusA_bacterial"/>
</dbReference>
<feature type="domain" description="K Homology" evidence="8">
    <location>
        <begin position="233"/>
        <end position="297"/>
    </location>
</feature>
<reference evidence="10" key="2">
    <citation type="journal article" date="2011" name="Stand. Genomic Sci.">
        <title>Complete genome sequence of Weeksella virosa type strain (9751T).</title>
        <authorList>
            <person name="Lang E."/>
            <person name="Teshima H."/>
            <person name="Lucas S."/>
            <person name="Lapidus A."/>
            <person name="Hammon N."/>
            <person name="Deshpande S."/>
            <person name="Nolan M."/>
            <person name="Cheng J."/>
            <person name="Pitluck S."/>
            <person name="Liolios K."/>
            <person name="Pagani I."/>
            <person name="Mikhailova N."/>
            <person name="Ivanova N."/>
            <person name="Mavromatis K."/>
            <person name="Pati A."/>
            <person name="Tapia R."/>
            <person name="Han C."/>
            <person name="Goodwin L."/>
            <person name="Chen A."/>
            <person name="Palaniappan K."/>
            <person name="Land M."/>
            <person name="Hauser L."/>
            <person name="Chang Y."/>
            <person name="Jeffries C."/>
            <person name="Brambilla E."/>
            <person name="Kopitz M."/>
            <person name="Rohde M."/>
            <person name="Goker M."/>
            <person name="Tindall B."/>
            <person name="Detter J."/>
            <person name="Woyke T."/>
            <person name="Bristow J."/>
            <person name="Eisen J."/>
            <person name="Markowitz V."/>
            <person name="Hugenholtz P."/>
            <person name="Klenk H."/>
            <person name="Kyrpides N."/>
        </authorList>
    </citation>
    <scope>NUCLEOTIDE SEQUENCE [LARGE SCALE GENOMIC DNA]</scope>
    <source>
        <strain evidence="10">ATCC 43766 / DSM 16922 / JCM 21250 / NBRC 16016 / NCTC 11634 / CL345/78</strain>
    </source>
</reference>
<gene>
    <name evidence="7" type="primary">nusA</name>
    <name evidence="9" type="ordered locus">Weevi_1301</name>
</gene>
<dbReference type="GO" id="GO:0006353">
    <property type="term" value="P:DNA-templated transcription termination"/>
    <property type="evidence" value="ECO:0007669"/>
    <property type="project" value="UniProtKB-UniRule"/>
</dbReference>
<evidence type="ECO:0000256" key="4">
    <source>
        <dbReference type="ARBA" id="ARBA00022884"/>
    </source>
</evidence>
<dbReference type="InterPro" id="IPR004087">
    <property type="entry name" value="KH_dom"/>
</dbReference>
<keyword evidence="4 7" id="KW-0694">RNA-binding</keyword>
<dbReference type="SUPFAM" id="SSF54814">
    <property type="entry name" value="Prokaryotic type KH domain (KH-domain type II)"/>
    <property type="match status" value="2"/>
</dbReference>
<evidence type="ECO:0000256" key="1">
    <source>
        <dbReference type="ARBA" id="ARBA00022472"/>
    </source>
</evidence>
<dbReference type="InterPro" id="IPR009019">
    <property type="entry name" value="KH_sf_prok-type"/>
</dbReference>
<dbReference type="Proteomes" id="UP000008641">
    <property type="component" value="Chromosome"/>
</dbReference>
<evidence type="ECO:0000313" key="10">
    <source>
        <dbReference type="Proteomes" id="UP000008641"/>
    </source>
</evidence>
<evidence type="ECO:0000256" key="2">
    <source>
        <dbReference type="ARBA" id="ARBA00022490"/>
    </source>
</evidence>
<dbReference type="Gene3D" id="3.30.300.20">
    <property type="match status" value="2"/>
</dbReference>
<comment type="similarity">
    <text evidence="7">Belongs to the NusA family.</text>
</comment>
<dbReference type="AlphaFoldDB" id="F0NXL5"/>
<dbReference type="Gene3D" id="3.30.1480.10">
    <property type="entry name" value="NusA, N-terminal domain"/>
    <property type="match status" value="1"/>
</dbReference>
<dbReference type="InterPro" id="IPR036555">
    <property type="entry name" value="NusA_N_sf"/>
</dbReference>